<dbReference type="EMBL" id="LGRX02034674">
    <property type="protein sequence ID" value="KAK3237222.1"/>
    <property type="molecule type" value="Genomic_DNA"/>
</dbReference>
<feature type="region of interest" description="Disordered" evidence="1">
    <location>
        <begin position="287"/>
        <end position="311"/>
    </location>
</feature>
<dbReference type="Gene3D" id="3.10.10.10">
    <property type="entry name" value="HIV Type 1 Reverse Transcriptase, subunit A, domain 1"/>
    <property type="match status" value="1"/>
</dbReference>
<dbReference type="Proteomes" id="UP001190700">
    <property type="component" value="Unassembled WGS sequence"/>
</dbReference>
<dbReference type="FunFam" id="3.30.70.270:FF:000020">
    <property type="entry name" value="Transposon Tf2-6 polyprotein-like Protein"/>
    <property type="match status" value="1"/>
</dbReference>
<dbReference type="PANTHER" id="PTHR33064:SF37">
    <property type="entry name" value="RIBONUCLEASE H"/>
    <property type="match status" value="1"/>
</dbReference>
<name>A0AAE0BKC8_9CHLO</name>
<dbReference type="Gene3D" id="3.30.70.270">
    <property type="match status" value="2"/>
</dbReference>
<organism evidence="3 4">
    <name type="scientific">Cymbomonas tetramitiformis</name>
    <dbReference type="NCBI Taxonomy" id="36881"/>
    <lineage>
        <taxon>Eukaryota</taxon>
        <taxon>Viridiplantae</taxon>
        <taxon>Chlorophyta</taxon>
        <taxon>Pyramimonadophyceae</taxon>
        <taxon>Pyramimonadales</taxon>
        <taxon>Pyramimonadaceae</taxon>
        <taxon>Cymbomonas</taxon>
    </lineage>
</organism>
<dbReference type="InterPro" id="IPR051320">
    <property type="entry name" value="Viral_Replic_Matur_Polypro"/>
</dbReference>
<accession>A0AAE0BKC8</accession>
<sequence length="555" mass="61908">MASNLVSWAGKLMSGRMLPCNLLQVLITVVIGPRALRGPTSAQVAYGKLTAETSEGTYSEVIKMRVLPLGIKVDIVLGGRWLRHLSPVTLDYDGWGSVKFRHHGKSVRILGCSPGRSSTRKGERTAMALEPMVMLSAAQASKEIKAYRRRNAGTDSAATPHDILVAYATPLVGTSMLSAVATSENLQDPSISPEWRKKFQKLTESFSPRVIREALPNFDALRKDEVAHVRLQEGWNGIAPAKRPYKMSMVELTQLRERLDELLSKGYIRPSSSPFAAPVLMVPKPGKPEVRTQNGLRLPSNQQPDRQRQISTSRHSVVVRIHARGQVLLLLRCSRWVLADGHGAWGCRKTAFTSPYGSYEWLVMPMGLTNSPSCYQRRMQRALGHLPFVRIFLDDCILFSNTLEEHLSHLQQFLEVCENQGIYLKESKCQLLQTQIRFLGHVISREGSQPQHDKMAAIRDWPALENATHVRQFLGLAGYYRRYMLGFSEVAQPLTQLTKGDVAWLWGPMQRRAFEEIKKALCSSPTLALPDMKAAAEGRHPFVDGVNPGALSALA</sequence>
<dbReference type="FunFam" id="3.30.70.270:FF:000003">
    <property type="entry name" value="Transposon Ty3-G Gag-Pol polyprotein"/>
    <property type="match status" value="1"/>
</dbReference>
<dbReference type="PANTHER" id="PTHR33064">
    <property type="entry name" value="POL PROTEIN"/>
    <property type="match status" value="1"/>
</dbReference>
<dbReference type="InterPro" id="IPR000477">
    <property type="entry name" value="RT_dom"/>
</dbReference>
<feature type="domain" description="Reverse transcriptase" evidence="2">
    <location>
        <begin position="350"/>
        <end position="443"/>
    </location>
</feature>
<dbReference type="InterPro" id="IPR043502">
    <property type="entry name" value="DNA/RNA_pol_sf"/>
</dbReference>
<dbReference type="AlphaFoldDB" id="A0AAE0BKC8"/>
<evidence type="ECO:0000313" key="4">
    <source>
        <dbReference type="Proteomes" id="UP001190700"/>
    </source>
</evidence>
<evidence type="ECO:0000256" key="1">
    <source>
        <dbReference type="SAM" id="MobiDB-lite"/>
    </source>
</evidence>
<feature type="compositionally biased region" description="Polar residues" evidence="1">
    <location>
        <begin position="291"/>
        <end position="311"/>
    </location>
</feature>
<reference evidence="3 4" key="1">
    <citation type="journal article" date="2015" name="Genome Biol. Evol.">
        <title>Comparative Genomics of a Bacterivorous Green Alga Reveals Evolutionary Causalities and Consequences of Phago-Mixotrophic Mode of Nutrition.</title>
        <authorList>
            <person name="Burns J.A."/>
            <person name="Paasch A."/>
            <person name="Narechania A."/>
            <person name="Kim E."/>
        </authorList>
    </citation>
    <scope>NUCLEOTIDE SEQUENCE [LARGE SCALE GENOMIC DNA]</scope>
    <source>
        <strain evidence="3 4">PLY_AMNH</strain>
    </source>
</reference>
<evidence type="ECO:0000313" key="3">
    <source>
        <dbReference type="EMBL" id="KAK3237222.1"/>
    </source>
</evidence>
<gene>
    <name evidence="3" type="ORF">CYMTET_52693</name>
</gene>
<proteinExistence type="predicted"/>
<dbReference type="Pfam" id="PF00078">
    <property type="entry name" value="RVT_1"/>
    <property type="match status" value="1"/>
</dbReference>
<dbReference type="InterPro" id="IPR043128">
    <property type="entry name" value="Rev_trsase/Diguanyl_cyclase"/>
</dbReference>
<protein>
    <recommendedName>
        <fullName evidence="2">Reverse transcriptase domain-containing protein</fullName>
    </recommendedName>
</protein>
<comment type="caution">
    <text evidence="3">The sequence shown here is derived from an EMBL/GenBank/DDBJ whole genome shotgun (WGS) entry which is preliminary data.</text>
</comment>
<dbReference type="SUPFAM" id="SSF56672">
    <property type="entry name" value="DNA/RNA polymerases"/>
    <property type="match status" value="2"/>
</dbReference>
<keyword evidence="4" id="KW-1185">Reference proteome</keyword>
<evidence type="ECO:0000259" key="2">
    <source>
        <dbReference type="Pfam" id="PF00078"/>
    </source>
</evidence>
<dbReference type="CDD" id="cd01647">
    <property type="entry name" value="RT_LTR"/>
    <property type="match status" value="1"/>
</dbReference>